<dbReference type="HOGENOM" id="CLU_3057668_0_0_11"/>
<keyword evidence="2" id="KW-1185">Reference proteome</keyword>
<protein>
    <submittedName>
        <fullName evidence="1">Uncharacterized protein</fullName>
    </submittedName>
</protein>
<accession>A7BBM0</accession>
<name>A7BBM0_9ACTO</name>
<dbReference type="AlphaFoldDB" id="A7BBM0"/>
<comment type="caution">
    <text evidence="1">The sequence shown here is derived from an EMBL/GenBank/DDBJ whole genome shotgun (WGS) entry which is preliminary data.</text>
</comment>
<sequence length="53" mass="5933">MAIVSYVPKETWVTRGHCDRYHVIMCANEMHSPAISPHEPAATTLLQVGRIVD</sequence>
<proteinExistence type="predicted"/>
<reference evidence="1" key="2">
    <citation type="submission" date="2015-05" db="EMBL/GenBank/DDBJ databases">
        <title>Draft genome sequence of Actinomyces odontolyticus (ATCC 17982).</title>
        <authorList>
            <person name="Sudarsanam P."/>
            <person name="Ley R."/>
            <person name="Guruge J."/>
            <person name="Turnbaugh P.J."/>
            <person name="Mahowald M."/>
            <person name="Liep D."/>
            <person name="Gordon J."/>
        </authorList>
    </citation>
    <scope>NUCLEOTIDE SEQUENCE</scope>
    <source>
        <strain evidence="1">ATCC 17982</strain>
    </source>
</reference>
<evidence type="ECO:0000313" key="2">
    <source>
        <dbReference type="Proteomes" id="UP000003553"/>
    </source>
</evidence>
<gene>
    <name evidence="1" type="ORF">ACTODO_01041</name>
</gene>
<dbReference type="Proteomes" id="UP000003553">
    <property type="component" value="Unassembled WGS sequence"/>
</dbReference>
<organism evidence="1 2">
    <name type="scientific">Schaalia dentiphila ATCC 17982</name>
    <dbReference type="NCBI Taxonomy" id="411466"/>
    <lineage>
        <taxon>Bacteria</taxon>
        <taxon>Bacillati</taxon>
        <taxon>Actinomycetota</taxon>
        <taxon>Actinomycetes</taxon>
        <taxon>Actinomycetales</taxon>
        <taxon>Actinomycetaceae</taxon>
        <taxon>Schaalia</taxon>
        <taxon>Schaalia dentiphila</taxon>
    </lineage>
</organism>
<evidence type="ECO:0000313" key="1">
    <source>
        <dbReference type="EMBL" id="EDN80594.1"/>
    </source>
</evidence>
<reference evidence="1" key="1">
    <citation type="submission" date="2007-04" db="EMBL/GenBank/DDBJ databases">
        <authorList>
            <person name="Fulton L."/>
            <person name="Clifton S."/>
            <person name="Fulton B."/>
            <person name="Xu J."/>
            <person name="Minx P."/>
            <person name="Pepin K.H."/>
            <person name="Johnson M."/>
            <person name="Thiruvilangam P."/>
            <person name="Bhonagiri V."/>
            <person name="Nash W.E."/>
            <person name="Mardis E.R."/>
            <person name="Wilson R.K."/>
        </authorList>
    </citation>
    <scope>NUCLEOTIDE SEQUENCE [LARGE SCALE GENOMIC DNA]</scope>
    <source>
        <strain evidence="1">ATCC 17982</strain>
    </source>
</reference>
<dbReference type="EMBL" id="AAYI02000004">
    <property type="protein sequence ID" value="EDN80594.1"/>
    <property type="molecule type" value="Genomic_DNA"/>
</dbReference>